<reference evidence="16 17" key="1">
    <citation type="submission" date="2017-05" db="EMBL/GenBank/DDBJ databases">
        <authorList>
            <person name="Varghese N."/>
            <person name="Submissions S."/>
        </authorList>
    </citation>
    <scope>NUCLEOTIDE SEQUENCE [LARGE SCALE GENOMIC DNA]</scope>
    <source>
        <strain evidence="16 17">CGMCC 1.7287</strain>
    </source>
</reference>
<feature type="transmembrane region" description="Helical" evidence="10">
    <location>
        <begin position="162"/>
        <end position="185"/>
    </location>
</feature>
<feature type="transmembrane region" description="Helical" evidence="10">
    <location>
        <begin position="132"/>
        <end position="150"/>
    </location>
</feature>
<dbReference type="PRINTS" id="PR01434">
    <property type="entry name" value="NADHDHGNASE5"/>
</dbReference>
<feature type="transmembrane region" description="Helical" evidence="10">
    <location>
        <begin position="597"/>
        <end position="619"/>
    </location>
</feature>
<feature type="transmembrane region" description="Helical" evidence="10">
    <location>
        <begin position="784"/>
        <end position="807"/>
    </location>
</feature>
<evidence type="ECO:0000256" key="9">
    <source>
        <dbReference type="RuleBase" id="RU000320"/>
    </source>
</evidence>
<dbReference type="InterPro" id="IPR046806">
    <property type="entry name" value="MrpA_C/MbhE"/>
</dbReference>
<feature type="transmembrane region" description="Helical" evidence="10">
    <location>
        <begin position="109"/>
        <end position="126"/>
    </location>
</feature>
<keyword evidence="7" id="KW-0406">Ion transport</keyword>
<keyword evidence="8 10" id="KW-0472">Membrane</keyword>
<dbReference type="InterPro" id="IPR050616">
    <property type="entry name" value="CPA3_Na-H_Antiporter_A"/>
</dbReference>
<feature type="domain" description="MrpA C-terminal/MbhD" evidence="14">
    <location>
        <begin position="610"/>
        <end position="674"/>
    </location>
</feature>
<dbReference type="InterPro" id="IPR025383">
    <property type="entry name" value="MrpA_C/MbhD"/>
</dbReference>
<dbReference type="Pfam" id="PF04039">
    <property type="entry name" value="MnhB"/>
    <property type="match status" value="1"/>
</dbReference>
<dbReference type="InterPro" id="IPR001750">
    <property type="entry name" value="ND/Mrp_TM"/>
</dbReference>
<gene>
    <name evidence="16" type="ORF">SAMN04487964_103195</name>
</gene>
<feature type="transmembrane region" description="Helical" evidence="10">
    <location>
        <begin position="685"/>
        <end position="706"/>
    </location>
</feature>
<feature type="transmembrane region" description="Helical" evidence="10">
    <location>
        <begin position="459"/>
        <end position="482"/>
    </location>
</feature>
<evidence type="ECO:0000259" key="13">
    <source>
        <dbReference type="Pfam" id="PF04039"/>
    </source>
</evidence>
<evidence type="ECO:0000313" key="16">
    <source>
        <dbReference type="EMBL" id="SMR73252.1"/>
    </source>
</evidence>
<keyword evidence="5 9" id="KW-0812">Transmembrane</keyword>
<name>A0ABY1RYG1_9GAMM</name>
<feature type="transmembrane region" description="Helical" evidence="10">
    <location>
        <begin position="78"/>
        <end position="97"/>
    </location>
</feature>
<feature type="transmembrane region" description="Helical" evidence="10">
    <location>
        <begin position="30"/>
        <end position="48"/>
    </location>
</feature>
<evidence type="ECO:0000256" key="2">
    <source>
        <dbReference type="ARBA" id="ARBA00022448"/>
    </source>
</evidence>
<protein>
    <submittedName>
        <fullName evidence="16">Multicomponent K+:H+ antiporter subunit A</fullName>
    </submittedName>
</protein>
<sequence length="931" mass="101500">MSLFWIPLLPLLGTLVPLLSERFGRSACALFTAILPAIALAIVLNLSLEVLQGNTLLQSFSWIPAMGLDLSFRLDGLALLFCILILGIGLLVILYARYYLSQQDSMSRFYAYLILFMTAMVGIVTSNNMIQLWLFWELTSISSFLLISFWNHKSDARKGARMALTVTGAGGLALLAGLLLIAQIVGSYDLDVVLASGDTLREHAAYPIALVLVLLGAFTKSAQFPFHFWLPHAMAAPTPVSAYLHSATMVKAGIFLMARFYPVLSGTELWFLIVSLTGLATLLLGAYIALFKHDLKGLLAYSTVSHLGLITLLLGMDTQLAAVAAVFHIINHATFKASLFMAAGIIDHESGSRDMRKLNGLWKYMPYTATLAMVAAASMAGVPLLNGFLSKEMFFAETLHQVALGSLSWMVPVLATLGGVFSVAYSTRFIHDVFFNGEPIDLPKTPHEPPRYMRIPVEVLVALCLLVGIFPGFIVGDLLASASSAVLAGNLPEYSLSIWHGFNLPLVMSLIAMLGGLVIYYNRRHLFQFQAQFPETDAKLVFERLIQSLVAGATEAHKVFENGSLQRYMVLLLLFALVLTAGPLMDLNTTAGLRPHLPIDAVEITAAVLLCLSALATMIWHRKRMIALLTLSVVGLIVSIAFARFSAPDLALTQLSVEVVTVILLMLALFFLPQKTPKESSPRRVVRDLGIAAIIGGIIGTINYALMTRPLTSISDFFLANSKTGGGGTNVVNVILVDFRGFDTLGEITVLGIAALGIFKLIARMRLFMPAGDENGRPWARDRHPVMLAVISQSLLPLALLVSVYIFLRGHNLPGGGFIAGLVTSVALVQQYVAHGVDWIKERLKIDYQWLIASGVLIAALTGLGSWVFERPFLTSWFDYFHLPWIGEFELASAMIFDLGVYLTVVGATLLILANLGKLTTSHRPTQPESE</sequence>
<dbReference type="Pfam" id="PF20501">
    <property type="entry name" value="MbhE"/>
    <property type="match status" value="1"/>
</dbReference>
<feature type="domain" description="NADH:quinone oxidoreductase/Mrp antiporter transmembrane" evidence="11">
    <location>
        <begin position="126"/>
        <end position="399"/>
    </location>
</feature>
<evidence type="ECO:0000259" key="11">
    <source>
        <dbReference type="Pfam" id="PF00361"/>
    </source>
</evidence>
<feature type="transmembrane region" description="Helical" evidence="10">
    <location>
        <begin position="850"/>
        <end position="869"/>
    </location>
</feature>
<dbReference type="PANTHER" id="PTHR43373:SF1">
    <property type="entry name" value="NA(+)_H(+) ANTIPORTER SUBUNIT A"/>
    <property type="match status" value="1"/>
</dbReference>
<evidence type="ECO:0000256" key="6">
    <source>
        <dbReference type="ARBA" id="ARBA00022989"/>
    </source>
</evidence>
<feature type="transmembrane region" description="Helical" evidence="10">
    <location>
        <begin position="626"/>
        <end position="645"/>
    </location>
</feature>
<feature type="transmembrane region" description="Helical" evidence="10">
    <location>
        <begin position="651"/>
        <end position="673"/>
    </location>
</feature>
<dbReference type="Pfam" id="PF13244">
    <property type="entry name" value="MbhD"/>
    <property type="match status" value="1"/>
</dbReference>
<feature type="domain" description="MrpA C-terminal/MbhE" evidence="15">
    <location>
        <begin position="684"/>
        <end position="766"/>
    </location>
</feature>
<keyword evidence="17" id="KW-1185">Reference proteome</keyword>
<feature type="transmembrane region" description="Helical" evidence="10">
    <location>
        <begin position="409"/>
        <end position="427"/>
    </location>
</feature>
<keyword evidence="3" id="KW-0050">Antiport</keyword>
<proteinExistence type="predicted"/>
<feature type="domain" description="Na+/H+ antiporter MnhB subunit-related protein" evidence="13">
    <location>
        <begin position="787"/>
        <end position="910"/>
    </location>
</feature>
<evidence type="ECO:0000256" key="8">
    <source>
        <dbReference type="ARBA" id="ARBA00023136"/>
    </source>
</evidence>
<feature type="transmembrane region" description="Helical" evidence="10">
    <location>
        <begin position="744"/>
        <end position="763"/>
    </location>
</feature>
<keyword evidence="4" id="KW-1003">Cell membrane</keyword>
<comment type="subcellular location">
    <subcellularLocation>
        <location evidence="1">Cell membrane</location>
        <topology evidence="1">Multi-pass membrane protein</topology>
    </subcellularLocation>
    <subcellularLocation>
        <location evidence="9">Membrane</location>
        <topology evidence="9">Multi-pass membrane protein</topology>
    </subcellularLocation>
</comment>
<evidence type="ECO:0000256" key="1">
    <source>
        <dbReference type="ARBA" id="ARBA00004651"/>
    </source>
</evidence>
<evidence type="ECO:0000256" key="4">
    <source>
        <dbReference type="ARBA" id="ARBA00022475"/>
    </source>
</evidence>
<dbReference type="RefSeq" id="WP_239040328.1">
    <property type="nucleotide sequence ID" value="NZ_BAAAEY010000003.1"/>
</dbReference>
<evidence type="ECO:0000256" key="7">
    <source>
        <dbReference type="ARBA" id="ARBA00023065"/>
    </source>
</evidence>
<dbReference type="Pfam" id="PF00662">
    <property type="entry name" value="Proton_antipo_N"/>
    <property type="match status" value="1"/>
</dbReference>
<dbReference type="InterPro" id="IPR001516">
    <property type="entry name" value="Proton_antipo_N"/>
</dbReference>
<dbReference type="NCBIfam" id="NF009288">
    <property type="entry name" value="PRK12648.1"/>
    <property type="match status" value="1"/>
</dbReference>
<feature type="transmembrane region" description="Helical" evidence="10">
    <location>
        <begin position="502"/>
        <end position="521"/>
    </location>
</feature>
<feature type="transmembrane region" description="Helical" evidence="10">
    <location>
        <begin position="367"/>
        <end position="389"/>
    </location>
</feature>
<feature type="transmembrane region" description="Helical" evidence="10">
    <location>
        <begin position="813"/>
        <end position="829"/>
    </location>
</feature>
<feature type="domain" description="NADH-Ubiquinone oxidoreductase (complex I) chain 5 N-terminal" evidence="12">
    <location>
        <begin position="62"/>
        <end position="110"/>
    </location>
</feature>
<comment type="caution">
    <text evidence="16">The sequence shown here is derived from an EMBL/GenBank/DDBJ whole genome shotgun (WGS) entry which is preliminary data.</text>
</comment>
<organism evidence="16 17">
    <name type="scientific">Marinobacterium sediminicola</name>
    <dbReference type="NCBI Taxonomy" id="518898"/>
    <lineage>
        <taxon>Bacteria</taxon>
        <taxon>Pseudomonadati</taxon>
        <taxon>Pseudomonadota</taxon>
        <taxon>Gammaproteobacteria</taxon>
        <taxon>Oceanospirillales</taxon>
        <taxon>Oceanospirillaceae</taxon>
        <taxon>Marinobacterium</taxon>
    </lineage>
</organism>
<keyword evidence="6 10" id="KW-1133">Transmembrane helix</keyword>
<dbReference type="PANTHER" id="PTHR43373">
    <property type="entry name" value="NA(+)/H(+) ANTIPORTER SUBUNIT"/>
    <property type="match status" value="1"/>
</dbReference>
<dbReference type="Proteomes" id="UP001159257">
    <property type="component" value="Unassembled WGS sequence"/>
</dbReference>
<feature type="transmembrane region" description="Helical" evidence="10">
    <location>
        <begin position="242"/>
        <end position="263"/>
    </location>
</feature>
<feature type="transmembrane region" description="Helical" evidence="10">
    <location>
        <begin position="298"/>
        <end position="316"/>
    </location>
</feature>
<evidence type="ECO:0000259" key="15">
    <source>
        <dbReference type="Pfam" id="PF20501"/>
    </source>
</evidence>
<evidence type="ECO:0000259" key="12">
    <source>
        <dbReference type="Pfam" id="PF00662"/>
    </source>
</evidence>
<feature type="transmembrane region" description="Helical" evidence="10">
    <location>
        <begin position="269"/>
        <end position="291"/>
    </location>
</feature>
<evidence type="ECO:0000256" key="3">
    <source>
        <dbReference type="ARBA" id="ARBA00022449"/>
    </source>
</evidence>
<evidence type="ECO:0000256" key="10">
    <source>
        <dbReference type="SAM" id="Phobius"/>
    </source>
</evidence>
<feature type="transmembrane region" description="Helical" evidence="10">
    <location>
        <begin position="205"/>
        <end position="230"/>
    </location>
</feature>
<feature type="transmembrane region" description="Helical" evidence="10">
    <location>
        <begin position="322"/>
        <end position="346"/>
    </location>
</feature>
<feature type="transmembrane region" description="Helical" evidence="10">
    <location>
        <begin position="889"/>
        <end position="914"/>
    </location>
</feature>
<keyword evidence="2" id="KW-0813">Transport</keyword>
<feature type="transmembrane region" description="Helical" evidence="10">
    <location>
        <begin position="568"/>
        <end position="585"/>
    </location>
</feature>
<evidence type="ECO:0000259" key="14">
    <source>
        <dbReference type="Pfam" id="PF13244"/>
    </source>
</evidence>
<dbReference type="Pfam" id="PF00361">
    <property type="entry name" value="Proton_antipo_M"/>
    <property type="match status" value="1"/>
</dbReference>
<dbReference type="EMBL" id="FXWV01000003">
    <property type="protein sequence ID" value="SMR73252.1"/>
    <property type="molecule type" value="Genomic_DNA"/>
</dbReference>
<dbReference type="InterPro" id="IPR007182">
    <property type="entry name" value="MnhB"/>
</dbReference>
<accession>A0ABY1RYG1</accession>
<evidence type="ECO:0000313" key="17">
    <source>
        <dbReference type="Proteomes" id="UP001159257"/>
    </source>
</evidence>
<evidence type="ECO:0000256" key="5">
    <source>
        <dbReference type="ARBA" id="ARBA00022692"/>
    </source>
</evidence>